<evidence type="ECO:0000313" key="3">
    <source>
        <dbReference type="Proteomes" id="UP000202922"/>
    </source>
</evidence>
<proteinExistence type="predicted"/>
<dbReference type="InterPro" id="IPR013097">
    <property type="entry name" value="Dabb"/>
</dbReference>
<dbReference type="Proteomes" id="UP000202922">
    <property type="component" value="Unassembled WGS sequence"/>
</dbReference>
<gene>
    <name evidence="2" type="ORF">COL8621_00406</name>
</gene>
<dbReference type="PANTHER" id="PTHR37832:SF1">
    <property type="entry name" value="STRESS-RESPONSE A_B BARREL DOMAIN-CONTAINING PROTEIN"/>
    <property type="match status" value="1"/>
</dbReference>
<name>A0A238JME2_9RHOB</name>
<dbReference type="PROSITE" id="PS51502">
    <property type="entry name" value="S_R_A_B_BARREL"/>
    <property type="match status" value="1"/>
</dbReference>
<organism evidence="2 3">
    <name type="scientific">Actibacterium lipolyticum</name>
    <dbReference type="NCBI Taxonomy" id="1524263"/>
    <lineage>
        <taxon>Bacteria</taxon>
        <taxon>Pseudomonadati</taxon>
        <taxon>Pseudomonadota</taxon>
        <taxon>Alphaproteobacteria</taxon>
        <taxon>Rhodobacterales</taxon>
        <taxon>Roseobacteraceae</taxon>
        <taxon>Actibacterium</taxon>
    </lineage>
</organism>
<reference evidence="3" key="1">
    <citation type="submission" date="2017-05" db="EMBL/GenBank/DDBJ databases">
        <authorList>
            <person name="Rodrigo-Torres L."/>
            <person name="Arahal R. D."/>
            <person name="Lucena T."/>
        </authorList>
    </citation>
    <scope>NUCLEOTIDE SEQUENCE [LARGE SCALE GENOMIC DNA]</scope>
    <source>
        <strain evidence="3">CECT 8621</strain>
    </source>
</reference>
<feature type="domain" description="Stress-response A/B barrel" evidence="1">
    <location>
        <begin position="2"/>
        <end position="97"/>
    </location>
</feature>
<accession>A0A238JME2</accession>
<dbReference type="RefSeq" id="WP_093965663.1">
    <property type="nucleotide sequence ID" value="NZ_FXYE01000001.1"/>
</dbReference>
<dbReference type="SMART" id="SM00886">
    <property type="entry name" value="Dabb"/>
    <property type="match status" value="1"/>
</dbReference>
<evidence type="ECO:0000259" key="1">
    <source>
        <dbReference type="PROSITE" id="PS51502"/>
    </source>
</evidence>
<keyword evidence="3" id="KW-1185">Reference proteome</keyword>
<dbReference type="EMBL" id="FXYE01000001">
    <property type="protein sequence ID" value="SMX31357.1"/>
    <property type="molecule type" value="Genomic_DNA"/>
</dbReference>
<dbReference type="Pfam" id="PF07876">
    <property type="entry name" value="Dabb"/>
    <property type="match status" value="1"/>
</dbReference>
<evidence type="ECO:0000313" key="2">
    <source>
        <dbReference type="EMBL" id="SMX31357.1"/>
    </source>
</evidence>
<protein>
    <submittedName>
        <fullName evidence="2">Stress responsive A/B Barrel Domain protein</fullName>
    </submittedName>
</protein>
<dbReference type="InterPro" id="IPR011008">
    <property type="entry name" value="Dimeric_a/b-barrel"/>
</dbReference>
<dbReference type="SUPFAM" id="SSF54909">
    <property type="entry name" value="Dimeric alpha+beta barrel"/>
    <property type="match status" value="1"/>
</dbReference>
<dbReference type="OrthoDB" id="9813140at2"/>
<dbReference type="PANTHER" id="PTHR37832">
    <property type="entry name" value="BLL2683 PROTEIN"/>
    <property type="match status" value="1"/>
</dbReference>
<dbReference type="AlphaFoldDB" id="A0A238JME2"/>
<dbReference type="Gene3D" id="3.30.70.100">
    <property type="match status" value="1"/>
</dbReference>
<sequence length="106" mass="12270">MIKHIVMWNMAGDTAEERIRAAEHLRARFEEIREEIPGLLHLEVGFDHSGVDYACDVVLYTEFDSQEALDAYATHPAHLRVKDALGASRIARHQVDYRPYQRLNHD</sequence>